<dbReference type="RefSeq" id="XP_067482614.1">
    <property type="nucleotide sequence ID" value="XM_067616569.1"/>
</dbReference>
<feature type="non-terminal residue" evidence="2">
    <location>
        <position position="253"/>
    </location>
</feature>
<protein>
    <submittedName>
        <fullName evidence="2">Uncharacterized protein</fullName>
    </submittedName>
</protein>
<reference evidence="3" key="1">
    <citation type="journal article" date="2017" name="Genome Biol.">
        <title>Comparative genomics reveals high biological diversity and specific adaptations in the industrially and medically important fungal genus Aspergillus.</title>
        <authorList>
            <person name="de Vries R.P."/>
            <person name="Riley R."/>
            <person name="Wiebenga A."/>
            <person name="Aguilar-Osorio G."/>
            <person name="Amillis S."/>
            <person name="Uchima C.A."/>
            <person name="Anderluh G."/>
            <person name="Asadollahi M."/>
            <person name="Askin M."/>
            <person name="Barry K."/>
            <person name="Battaglia E."/>
            <person name="Bayram O."/>
            <person name="Benocci T."/>
            <person name="Braus-Stromeyer S.A."/>
            <person name="Caldana C."/>
            <person name="Canovas D."/>
            <person name="Cerqueira G.C."/>
            <person name="Chen F."/>
            <person name="Chen W."/>
            <person name="Choi C."/>
            <person name="Clum A."/>
            <person name="Dos Santos R.A."/>
            <person name="Damasio A.R."/>
            <person name="Diallinas G."/>
            <person name="Emri T."/>
            <person name="Fekete E."/>
            <person name="Flipphi M."/>
            <person name="Freyberg S."/>
            <person name="Gallo A."/>
            <person name="Gournas C."/>
            <person name="Habgood R."/>
            <person name="Hainaut M."/>
            <person name="Harispe M.L."/>
            <person name="Henrissat B."/>
            <person name="Hilden K.S."/>
            <person name="Hope R."/>
            <person name="Hossain A."/>
            <person name="Karabika E."/>
            <person name="Karaffa L."/>
            <person name="Karanyi Z."/>
            <person name="Krasevec N."/>
            <person name="Kuo A."/>
            <person name="Kusch H."/>
            <person name="LaButti K."/>
            <person name="Lagendijk E.L."/>
            <person name="Lapidus A."/>
            <person name="Levasseur A."/>
            <person name="Lindquist E."/>
            <person name="Lipzen A."/>
            <person name="Logrieco A.F."/>
            <person name="MacCabe A."/>
            <person name="Maekelae M.R."/>
            <person name="Malavazi I."/>
            <person name="Melin P."/>
            <person name="Meyer V."/>
            <person name="Mielnichuk N."/>
            <person name="Miskei M."/>
            <person name="Molnar A.P."/>
            <person name="Mule G."/>
            <person name="Ngan C.Y."/>
            <person name="Orejas M."/>
            <person name="Orosz E."/>
            <person name="Ouedraogo J.P."/>
            <person name="Overkamp K.M."/>
            <person name="Park H.-S."/>
            <person name="Perrone G."/>
            <person name="Piumi F."/>
            <person name="Punt P.J."/>
            <person name="Ram A.F."/>
            <person name="Ramon A."/>
            <person name="Rauscher S."/>
            <person name="Record E."/>
            <person name="Riano-Pachon D.M."/>
            <person name="Robert V."/>
            <person name="Roehrig J."/>
            <person name="Ruller R."/>
            <person name="Salamov A."/>
            <person name="Salih N.S."/>
            <person name="Samson R.A."/>
            <person name="Sandor E."/>
            <person name="Sanguinetti M."/>
            <person name="Schuetze T."/>
            <person name="Sepcic K."/>
            <person name="Shelest E."/>
            <person name="Sherlock G."/>
            <person name="Sophianopoulou V."/>
            <person name="Squina F.M."/>
            <person name="Sun H."/>
            <person name="Susca A."/>
            <person name="Todd R.B."/>
            <person name="Tsang A."/>
            <person name="Unkles S.E."/>
            <person name="van de Wiele N."/>
            <person name="van Rossen-Uffink D."/>
            <person name="Oliveira J.V."/>
            <person name="Vesth T.C."/>
            <person name="Visser J."/>
            <person name="Yu J.-H."/>
            <person name="Zhou M."/>
            <person name="Andersen M.R."/>
            <person name="Archer D.B."/>
            <person name="Baker S.E."/>
            <person name="Benoit I."/>
            <person name="Brakhage A.A."/>
            <person name="Braus G.H."/>
            <person name="Fischer R."/>
            <person name="Frisvad J.C."/>
            <person name="Goldman G.H."/>
            <person name="Houbraken J."/>
            <person name="Oakley B."/>
            <person name="Pocsi I."/>
            <person name="Scazzocchio C."/>
            <person name="Seiboth B."/>
            <person name="vanKuyk P.A."/>
            <person name="Wortman J."/>
            <person name="Dyer P.S."/>
            <person name="Grigoriev I.V."/>
        </authorList>
    </citation>
    <scope>NUCLEOTIDE SEQUENCE [LARGE SCALE GENOMIC DNA]</scope>
    <source>
        <strain evidence="3">CBS 101740 / IMI 381727 / IBT 21946</strain>
    </source>
</reference>
<dbReference type="GeneID" id="93569057"/>
<keyword evidence="3" id="KW-1185">Reference proteome</keyword>
<feature type="compositionally biased region" description="Polar residues" evidence="1">
    <location>
        <begin position="1"/>
        <end position="10"/>
    </location>
</feature>
<sequence length="253" mass="28544">DIEKSSSSMPFTPLPRSVMHDHPPNHRLPFPTYTPPTGEIASEENGWRVHEEENCARHAVNFLYQLAVAHRDVGREISCLEDLSGVQIITYPDPFLMYDVQIGWCPSTGGYWVARFFLETSLLPHIAVVADQPANARDGSILCGELTVIVSVMRSRVMQPKAESKEEEEGLFNLNPVQVEELCQESPAFPSEQEFPVLLLSFVGPQHARILCASMNGKQLIIRMSKIYSFEREEDAPIDLFMSWLFARPVVKA</sequence>
<feature type="region of interest" description="Disordered" evidence="1">
    <location>
        <begin position="1"/>
        <end position="24"/>
    </location>
</feature>
<organism evidence="2 3">
    <name type="scientific">Aspergillus brasiliensis (strain CBS 101740 / IMI 381727 / IBT 21946)</name>
    <dbReference type="NCBI Taxonomy" id="767769"/>
    <lineage>
        <taxon>Eukaryota</taxon>
        <taxon>Fungi</taxon>
        <taxon>Dikarya</taxon>
        <taxon>Ascomycota</taxon>
        <taxon>Pezizomycotina</taxon>
        <taxon>Eurotiomycetes</taxon>
        <taxon>Eurotiomycetidae</taxon>
        <taxon>Eurotiales</taxon>
        <taxon>Aspergillaceae</taxon>
        <taxon>Aspergillus</taxon>
        <taxon>Aspergillus subgen. Circumdati</taxon>
    </lineage>
</organism>
<accession>A0A1L9UUM0</accession>
<dbReference type="OMA" id="QHARILC"/>
<dbReference type="AlphaFoldDB" id="A0A1L9UUM0"/>
<dbReference type="VEuPathDB" id="FungiDB:ASPBRDRAFT_101824"/>
<dbReference type="Proteomes" id="UP000184499">
    <property type="component" value="Unassembled WGS sequence"/>
</dbReference>
<evidence type="ECO:0000256" key="1">
    <source>
        <dbReference type="SAM" id="MobiDB-lite"/>
    </source>
</evidence>
<proteinExistence type="predicted"/>
<name>A0A1L9UUM0_ASPBC</name>
<dbReference type="EMBL" id="KV878681">
    <property type="protein sequence ID" value="OJJ75367.1"/>
    <property type="molecule type" value="Genomic_DNA"/>
</dbReference>
<evidence type="ECO:0000313" key="2">
    <source>
        <dbReference type="EMBL" id="OJJ75367.1"/>
    </source>
</evidence>
<dbReference type="STRING" id="767769.A0A1L9UUM0"/>
<gene>
    <name evidence="2" type="ORF">ASPBRDRAFT_101824</name>
</gene>
<evidence type="ECO:0000313" key="3">
    <source>
        <dbReference type="Proteomes" id="UP000184499"/>
    </source>
</evidence>
<feature type="non-terminal residue" evidence="2">
    <location>
        <position position="1"/>
    </location>
</feature>
<dbReference type="OrthoDB" id="4436899at2759"/>